<keyword evidence="2 3" id="KW-0539">Nucleus</keyword>
<evidence type="ECO:0000313" key="6">
    <source>
        <dbReference type="EMBL" id="EEP81453.1"/>
    </source>
</evidence>
<evidence type="ECO:0000256" key="2">
    <source>
        <dbReference type="ARBA" id="ARBA00023242"/>
    </source>
</evidence>
<dbReference type="OrthoDB" id="10070927at2759"/>
<feature type="region of interest" description="Disordered" evidence="4">
    <location>
        <begin position="110"/>
        <end position="202"/>
    </location>
</feature>
<feature type="region of interest" description="Disordered" evidence="4">
    <location>
        <begin position="1"/>
        <end position="27"/>
    </location>
</feature>
<dbReference type="GeneID" id="8442186"/>
<evidence type="ECO:0000256" key="3">
    <source>
        <dbReference type="PROSITE-ProRule" id="PRU00267"/>
    </source>
</evidence>
<proteinExistence type="predicted"/>
<dbReference type="GO" id="GO:0003677">
    <property type="term" value="F:DNA binding"/>
    <property type="evidence" value="ECO:0007669"/>
    <property type="project" value="UniProtKB-UniRule"/>
</dbReference>
<reference evidence="7" key="1">
    <citation type="journal article" date="2009" name="Genome Res.">
        <title>Comparative genomic analyses of the human fungal pathogens Coccidioides and their relatives.</title>
        <authorList>
            <person name="Sharpton T.J."/>
            <person name="Stajich J.E."/>
            <person name="Rounsley S.D."/>
            <person name="Gardner M.J."/>
            <person name="Wortman J.R."/>
            <person name="Jordar V.S."/>
            <person name="Maiti R."/>
            <person name="Kodira C.D."/>
            <person name="Neafsey D.E."/>
            <person name="Zeng Q."/>
            <person name="Hung C.-Y."/>
            <person name="McMahan C."/>
            <person name="Muszewska A."/>
            <person name="Grynberg M."/>
            <person name="Mandel M.A."/>
            <person name="Kellner E.M."/>
            <person name="Barker B.M."/>
            <person name="Galgiani J.N."/>
            <person name="Orbach M.J."/>
            <person name="Kirkland T.N."/>
            <person name="Cole G.T."/>
            <person name="Henn M.R."/>
            <person name="Birren B.W."/>
            <person name="Taylor J.W."/>
        </authorList>
    </citation>
    <scope>NUCLEOTIDE SEQUENCE [LARGE SCALE GENOMIC DNA]</scope>
    <source>
        <strain evidence="7">UAMH 1704</strain>
    </source>
</reference>
<feature type="compositionally biased region" description="Acidic residues" evidence="4">
    <location>
        <begin position="128"/>
        <end position="139"/>
    </location>
</feature>
<dbReference type="Proteomes" id="UP000002058">
    <property type="component" value="Unassembled WGS sequence"/>
</dbReference>
<evidence type="ECO:0000256" key="1">
    <source>
        <dbReference type="ARBA" id="ARBA00004123"/>
    </source>
</evidence>
<dbReference type="eggNOG" id="ENOG502RSHK">
    <property type="taxonomic scope" value="Eukaryota"/>
</dbReference>
<sequence>MEAPERDAPPQEPNNTSSALPPNPPSIEAAYKQKCIDLKKRLQEIEAHNDMLRIRNERGRRYVQKMRLESCILLERLGLLTGMIDENGPNPEMRARAMAAMDQAGSVLDDHDEGLLERPSGSKRVHDEDEYLDDESVGSEDDKPPTPEDRPVRSKKNRKTEDHAKTHGAEDNNADSVSSSLPTLMPAPVPHTPATAYHQPGLSSQNPFLTHITSNPVASTAMDVDRSAGLATSPLDSASDSRNHYIGSSSTPIASAQEQHRYVSAFEDFTNRNRSKIASVVYRMRGPQVTDEDIDRAVIEHWEDLNPEEKREYGDRLGKRTGL</sequence>
<dbReference type="OMA" id="YKRKCIE"/>
<dbReference type="AlphaFoldDB" id="C4JXE5"/>
<dbReference type="GO" id="GO:0005634">
    <property type="term" value="C:nucleus"/>
    <property type="evidence" value="ECO:0007669"/>
    <property type="project" value="UniProtKB-SubCell"/>
</dbReference>
<dbReference type="STRING" id="336963.C4JXE5"/>
<dbReference type="KEGG" id="ure:UREG_06318"/>
<keyword evidence="7" id="KW-1185">Reference proteome</keyword>
<evidence type="ECO:0000313" key="7">
    <source>
        <dbReference type="Proteomes" id="UP000002058"/>
    </source>
</evidence>
<gene>
    <name evidence="6" type="ORF">UREG_06318</name>
</gene>
<dbReference type="InParanoid" id="C4JXE5"/>
<dbReference type="InterPro" id="IPR056513">
    <property type="entry name" value="INO80F"/>
</dbReference>
<name>C4JXE5_UNCRE</name>
<dbReference type="VEuPathDB" id="FungiDB:UREG_06318"/>
<dbReference type="PROSITE" id="PS50118">
    <property type="entry name" value="HMG_BOX_2"/>
    <property type="match status" value="1"/>
</dbReference>
<organism evidence="6 7">
    <name type="scientific">Uncinocarpus reesii (strain UAMH 1704)</name>
    <dbReference type="NCBI Taxonomy" id="336963"/>
    <lineage>
        <taxon>Eukaryota</taxon>
        <taxon>Fungi</taxon>
        <taxon>Dikarya</taxon>
        <taxon>Ascomycota</taxon>
        <taxon>Pezizomycotina</taxon>
        <taxon>Eurotiomycetes</taxon>
        <taxon>Eurotiomycetidae</taxon>
        <taxon>Onygenales</taxon>
        <taxon>Onygenaceae</taxon>
        <taxon>Uncinocarpus</taxon>
    </lineage>
</organism>
<accession>C4JXE5</accession>
<evidence type="ECO:0000256" key="4">
    <source>
        <dbReference type="SAM" id="MobiDB-lite"/>
    </source>
</evidence>
<feature type="domain" description="HMG box" evidence="5">
    <location>
        <begin position="259"/>
        <end position="323"/>
    </location>
</feature>
<feature type="compositionally biased region" description="Basic and acidic residues" evidence="4">
    <location>
        <begin position="140"/>
        <end position="152"/>
    </location>
</feature>
<keyword evidence="3" id="KW-0238">DNA-binding</keyword>
<dbReference type="RefSeq" id="XP_002583351.1">
    <property type="nucleotide sequence ID" value="XM_002583305.1"/>
</dbReference>
<feature type="compositionally biased region" description="Basic and acidic residues" evidence="4">
    <location>
        <begin position="159"/>
        <end position="170"/>
    </location>
</feature>
<evidence type="ECO:0000259" key="5">
    <source>
        <dbReference type="PROSITE" id="PS50118"/>
    </source>
</evidence>
<dbReference type="HOGENOM" id="CLU_054776_0_0_1"/>
<comment type="subcellular location">
    <subcellularLocation>
        <location evidence="1">Nucleus</location>
    </subcellularLocation>
</comment>
<dbReference type="Pfam" id="PF24245">
    <property type="entry name" value="INO80F"/>
    <property type="match status" value="1"/>
</dbReference>
<feature type="DNA-binding region" description="HMG box" evidence="3">
    <location>
        <begin position="259"/>
        <end position="323"/>
    </location>
</feature>
<dbReference type="InterPro" id="IPR009071">
    <property type="entry name" value="HMG_box_dom"/>
</dbReference>
<dbReference type="EMBL" id="CH476618">
    <property type="protein sequence ID" value="EEP81453.1"/>
    <property type="molecule type" value="Genomic_DNA"/>
</dbReference>
<protein>
    <recommendedName>
        <fullName evidence="5">HMG box domain-containing protein</fullName>
    </recommendedName>
</protein>